<keyword evidence="4" id="KW-1185">Reference proteome</keyword>
<dbReference type="GO" id="GO:0005635">
    <property type="term" value="C:nuclear envelope"/>
    <property type="evidence" value="ECO:0007669"/>
    <property type="project" value="TreeGrafter"/>
</dbReference>
<protein>
    <recommendedName>
        <fullName evidence="2">Importin-7/11-like TPR repeats domain-containing protein</fullName>
    </recommendedName>
</protein>
<dbReference type="AlphaFoldDB" id="A0A553NZW6"/>
<dbReference type="GO" id="GO:0006606">
    <property type="term" value="P:protein import into nucleus"/>
    <property type="evidence" value="ECO:0007669"/>
    <property type="project" value="TreeGrafter"/>
</dbReference>
<sequence length="858" mass="95101">MAALQDPSEYAVQGAVRVLKEFARDLTDSQIPAVAPVIIPDMYRIFMEQERYTIRTRTRAIEIFTTMASMICAMAEVNKSLSKSLLSPILPTFTDALIDGLSIPDDSHLTDAGLKTEVLKALTVLIKNVPKSMASWLGSILPPVWATLTSSASKYVKEVVNQTGDEDEVVDSDGEVLGFENLVFAIFDFVHALIETPRYRVAVKSGAANLMFYIVIYMQMTEEQCEKWNGNPEQFVEEEDEDSFSYSAICDEFDEEACTALVQTIERHITEAEQAKQHGNPTWWKIHEACMLALGTVQEILLRQIKEGSVKLIPVPDSPFLLGRCLWIASKFSDQMPNHTVQPFLEATVRALQADQISIVRISAVRAIWGFCSHLKSRADRRNLLVPVLPAVLDALVNMCTTYNSSPEILGLVLENMTVVLSCDKTFTSSHENKISPLVIAIFLKFNSDPVLTSLVQDIFKVLSQTEGCLLPLQTRLVPTLVSILSPNSEAKTVAPGLQAVALDVLQTLVRASNPPLSDLLMSNAFPVAANCTLHSDDNAIMQSGGECLRSFVAVAPEQICHFHDNEGKSGLWYMVQVAGHLLNPVGSEFTATFVGRLVTTLIQKTGDQLGEHLDLLLKAVLSKLQGSETLTVLNFLSSVPGPTGEPALNFVLAEWVSRQHIFYGDYENKVTMVALAKLLQHGVNNNDTRLQGILVKGDQVVSDSKARTRSQKKTLPDEWTTIPVLAKILKLIVNEMTNHLDVLASQRDEEEDTDEEDWEDEEGSGMTTGAGPSSSSKQEKCTDLSKLLDPEFNIYEDEDDEEDPDAKADPIYRMNLKSYLTEFLNEFCQQPYFLTHFAQHLTPVEKSSLKQIGIPVP</sequence>
<dbReference type="PANTHER" id="PTHR10997:SF9">
    <property type="entry name" value="IMPORTIN-9"/>
    <property type="match status" value="1"/>
</dbReference>
<dbReference type="InterPro" id="IPR011989">
    <property type="entry name" value="ARM-like"/>
</dbReference>
<name>A0A553NZW6_TIGCA</name>
<dbReference type="InterPro" id="IPR016024">
    <property type="entry name" value="ARM-type_fold"/>
</dbReference>
<evidence type="ECO:0000256" key="1">
    <source>
        <dbReference type="SAM" id="MobiDB-lite"/>
    </source>
</evidence>
<dbReference type="EMBL" id="VCGU01000009">
    <property type="protein sequence ID" value="TRY70975.1"/>
    <property type="molecule type" value="Genomic_DNA"/>
</dbReference>
<feature type="domain" description="Importin-7/11-like TPR repeats" evidence="2">
    <location>
        <begin position="620"/>
        <end position="853"/>
    </location>
</feature>
<evidence type="ECO:0000313" key="3">
    <source>
        <dbReference type="EMBL" id="TRY70975.1"/>
    </source>
</evidence>
<gene>
    <name evidence="3" type="ORF">TCAL_02446</name>
</gene>
<organism evidence="3 4">
    <name type="scientific">Tigriopus californicus</name>
    <name type="common">Marine copepod</name>
    <dbReference type="NCBI Taxonomy" id="6832"/>
    <lineage>
        <taxon>Eukaryota</taxon>
        <taxon>Metazoa</taxon>
        <taxon>Ecdysozoa</taxon>
        <taxon>Arthropoda</taxon>
        <taxon>Crustacea</taxon>
        <taxon>Multicrustacea</taxon>
        <taxon>Hexanauplia</taxon>
        <taxon>Copepoda</taxon>
        <taxon>Harpacticoida</taxon>
        <taxon>Harpacticidae</taxon>
        <taxon>Tigriopus</taxon>
    </lineage>
</organism>
<dbReference type="Gene3D" id="1.25.10.10">
    <property type="entry name" value="Leucine-rich Repeat Variant"/>
    <property type="match status" value="1"/>
</dbReference>
<dbReference type="InterPro" id="IPR058669">
    <property type="entry name" value="TPR_IPO7/11-like"/>
</dbReference>
<feature type="region of interest" description="Disordered" evidence="1">
    <location>
        <begin position="744"/>
        <end position="783"/>
    </location>
</feature>
<dbReference type="OMA" id="NPDQYTI"/>
<proteinExistence type="predicted"/>
<dbReference type="Pfam" id="PF25758">
    <property type="entry name" value="TPR_IPO11"/>
    <property type="match status" value="1"/>
</dbReference>
<evidence type="ECO:0000259" key="2">
    <source>
        <dbReference type="Pfam" id="PF25758"/>
    </source>
</evidence>
<dbReference type="GO" id="GO:0005829">
    <property type="term" value="C:cytosol"/>
    <property type="evidence" value="ECO:0007669"/>
    <property type="project" value="TreeGrafter"/>
</dbReference>
<dbReference type="SUPFAM" id="SSF48371">
    <property type="entry name" value="ARM repeat"/>
    <property type="match status" value="1"/>
</dbReference>
<reference evidence="3 4" key="1">
    <citation type="journal article" date="2018" name="Nat. Ecol. Evol.">
        <title>Genomic signatures of mitonuclear coevolution across populations of Tigriopus californicus.</title>
        <authorList>
            <person name="Barreto F.S."/>
            <person name="Watson E.T."/>
            <person name="Lima T.G."/>
            <person name="Willett C.S."/>
            <person name="Edmands S."/>
            <person name="Li W."/>
            <person name="Burton R.S."/>
        </authorList>
    </citation>
    <scope>NUCLEOTIDE SEQUENCE [LARGE SCALE GENOMIC DNA]</scope>
    <source>
        <strain evidence="3 4">San Diego</strain>
    </source>
</reference>
<dbReference type="Proteomes" id="UP000318571">
    <property type="component" value="Chromosome 9"/>
</dbReference>
<accession>A0A553NZW6</accession>
<evidence type="ECO:0000313" key="4">
    <source>
        <dbReference type="Proteomes" id="UP000318571"/>
    </source>
</evidence>
<feature type="compositionally biased region" description="Acidic residues" evidence="1">
    <location>
        <begin position="749"/>
        <end position="764"/>
    </location>
</feature>
<dbReference type="PANTHER" id="PTHR10997">
    <property type="entry name" value="IMPORTIN-7, 8, 11"/>
    <property type="match status" value="1"/>
</dbReference>
<comment type="caution">
    <text evidence="3">The sequence shown here is derived from an EMBL/GenBank/DDBJ whole genome shotgun (WGS) entry which is preliminary data.</text>
</comment>
<dbReference type="STRING" id="6832.A0A553NZW6"/>
<feature type="compositionally biased region" description="Polar residues" evidence="1">
    <location>
        <begin position="766"/>
        <end position="777"/>
    </location>
</feature>